<evidence type="ECO:0000313" key="2">
    <source>
        <dbReference type="Proteomes" id="UP000006402"/>
    </source>
</evidence>
<accession>A0AAV3GV20</accession>
<comment type="caution">
    <text evidence="1">The sequence shown here is derived from an EMBL/GenBank/DDBJ whole genome shotgun (WGS) entry which is preliminary data.</text>
</comment>
<dbReference type="AlphaFoldDB" id="A0AAV3GV20"/>
<evidence type="ECO:0000313" key="1">
    <source>
        <dbReference type="EMBL" id="EJX51931.1"/>
    </source>
</evidence>
<protein>
    <submittedName>
        <fullName evidence="1">Uncharacterized protein</fullName>
    </submittedName>
</protein>
<dbReference type="Proteomes" id="UP000006402">
    <property type="component" value="Unassembled WGS sequence"/>
</dbReference>
<dbReference type="EMBL" id="AMAH01000138">
    <property type="protein sequence ID" value="EJX51931.1"/>
    <property type="molecule type" value="Genomic_DNA"/>
</dbReference>
<proteinExistence type="predicted"/>
<name>A0AAV3GV20_ENTFC</name>
<organism evidence="1 2">
    <name type="scientific">Enterococcus faecium R496</name>
    <dbReference type="NCBI Taxonomy" id="1134836"/>
    <lineage>
        <taxon>Bacteria</taxon>
        <taxon>Bacillati</taxon>
        <taxon>Bacillota</taxon>
        <taxon>Bacilli</taxon>
        <taxon>Lactobacillales</taxon>
        <taxon>Enterococcaceae</taxon>
        <taxon>Enterococcus</taxon>
    </lineage>
</organism>
<reference evidence="1 2" key="1">
    <citation type="submission" date="2012-04" db="EMBL/GenBank/DDBJ databases">
        <authorList>
            <person name="Weinstock G."/>
            <person name="Sodergren E."/>
            <person name="Lobos E.A."/>
            <person name="Fulton L."/>
            <person name="Fulton R."/>
            <person name="Courtney L."/>
            <person name="Fronick C."/>
            <person name="O'Laughlin M."/>
            <person name="Godfrey J."/>
            <person name="Wilson R.M."/>
            <person name="Miner T."/>
            <person name="Farmer C."/>
            <person name="Delehaunty K."/>
            <person name="Cordes M."/>
            <person name="Minx P."/>
            <person name="Tomlinson C."/>
            <person name="Chen J."/>
            <person name="Wollam A."/>
            <person name="Pepin K.H."/>
            <person name="Bhonagiri V."/>
            <person name="Zhang X."/>
            <person name="Suruliraj S."/>
            <person name="Warren W."/>
            <person name="Mitreva M."/>
            <person name="Mardis E.R."/>
            <person name="Wilson R.K."/>
        </authorList>
    </citation>
    <scope>NUCLEOTIDE SEQUENCE [LARGE SCALE GENOMIC DNA]</scope>
    <source>
        <strain evidence="1 2">R496</strain>
    </source>
</reference>
<gene>
    <name evidence="1" type="ORF">HMPREF1378_01935</name>
</gene>
<sequence>MRQSSDHLLAHAIFVDPFFENTIFSFDPKIFKYVFDNLS</sequence>